<keyword evidence="2" id="KW-1185">Reference proteome</keyword>
<sequence length="116" mass="12744">MNLLWGGISSSWRLIDFEIHSSVSGSLLLLLLLSIPTASSVSSQRSQRRVARLRLRGGGVGPSVVVALTVKRSSVLTTDRQPSYRPELLHDSIPDLTEVRIEDVPLSQAASWRHVC</sequence>
<evidence type="ECO:0000313" key="2">
    <source>
        <dbReference type="Proteomes" id="UP001153269"/>
    </source>
</evidence>
<proteinExistence type="predicted"/>
<evidence type="ECO:0000313" key="1">
    <source>
        <dbReference type="EMBL" id="CAB1423142.1"/>
    </source>
</evidence>
<accession>A0A9N7U2J4</accession>
<dbReference type="Proteomes" id="UP001153269">
    <property type="component" value="Unassembled WGS sequence"/>
</dbReference>
<name>A0A9N7U2J4_PLEPL</name>
<organism evidence="1 2">
    <name type="scientific">Pleuronectes platessa</name>
    <name type="common">European plaice</name>
    <dbReference type="NCBI Taxonomy" id="8262"/>
    <lineage>
        <taxon>Eukaryota</taxon>
        <taxon>Metazoa</taxon>
        <taxon>Chordata</taxon>
        <taxon>Craniata</taxon>
        <taxon>Vertebrata</taxon>
        <taxon>Euteleostomi</taxon>
        <taxon>Actinopterygii</taxon>
        <taxon>Neopterygii</taxon>
        <taxon>Teleostei</taxon>
        <taxon>Neoteleostei</taxon>
        <taxon>Acanthomorphata</taxon>
        <taxon>Carangaria</taxon>
        <taxon>Pleuronectiformes</taxon>
        <taxon>Pleuronectoidei</taxon>
        <taxon>Pleuronectidae</taxon>
        <taxon>Pleuronectes</taxon>
    </lineage>
</organism>
<dbReference type="EMBL" id="CADEAL010000637">
    <property type="protein sequence ID" value="CAB1423142.1"/>
    <property type="molecule type" value="Genomic_DNA"/>
</dbReference>
<reference evidence="1" key="1">
    <citation type="submission" date="2020-03" db="EMBL/GenBank/DDBJ databases">
        <authorList>
            <person name="Weist P."/>
        </authorList>
    </citation>
    <scope>NUCLEOTIDE SEQUENCE</scope>
</reference>
<protein>
    <submittedName>
        <fullName evidence="1">Uncharacterized protein</fullName>
    </submittedName>
</protein>
<dbReference type="AlphaFoldDB" id="A0A9N7U2J4"/>
<comment type="caution">
    <text evidence="1">The sequence shown here is derived from an EMBL/GenBank/DDBJ whole genome shotgun (WGS) entry which is preliminary data.</text>
</comment>
<gene>
    <name evidence="1" type="ORF">PLEPLA_LOCUS11060</name>
</gene>